<dbReference type="InterPro" id="IPR007593">
    <property type="entry name" value="CD225/Dispanin_fam"/>
</dbReference>
<sequence length="76" mass="8583">MDNYSYNFPSDCTPLTNCKSARKPGGATVINMGHVGKNPPRDYLVWSLCNTLYVNFCCLGFMALVYSIKVRDFILH</sequence>
<evidence type="ECO:0000256" key="5">
    <source>
        <dbReference type="ARBA" id="ARBA00023136"/>
    </source>
</evidence>
<reference evidence="7" key="1">
    <citation type="journal article" date="2004" name="Nature">
        <title>Genome duplication in the teleost fish Tetraodon nigroviridis reveals the early vertebrate proto-karyotype.</title>
        <authorList>
            <person name="Jaillon O."/>
            <person name="Aury J.-M."/>
            <person name="Brunet F."/>
            <person name="Petit J.-L."/>
            <person name="Stange-Thomann N."/>
            <person name="Mauceli E."/>
            <person name="Bouneau L."/>
            <person name="Fischer C."/>
            <person name="Ozouf-Costaz C."/>
            <person name="Bernot A."/>
            <person name="Nicaud S."/>
            <person name="Jaffe D."/>
            <person name="Fisher S."/>
            <person name="Lutfalla G."/>
            <person name="Dossat C."/>
            <person name="Segurens B."/>
            <person name="Dasilva C."/>
            <person name="Salanoubat M."/>
            <person name="Levy M."/>
            <person name="Boudet N."/>
            <person name="Castellano S."/>
            <person name="Anthouard V."/>
            <person name="Jubin C."/>
            <person name="Castelli V."/>
            <person name="Katinka M."/>
            <person name="Vacherie B."/>
            <person name="Biemont C."/>
            <person name="Skalli Z."/>
            <person name="Cattolico L."/>
            <person name="Poulain J."/>
            <person name="De Berardinis V."/>
            <person name="Cruaud C."/>
            <person name="Duprat S."/>
            <person name="Brottier P."/>
            <person name="Coutanceau J.-P."/>
            <person name="Gouzy J."/>
            <person name="Parra G."/>
            <person name="Lardier G."/>
            <person name="Chapple C."/>
            <person name="McKernan K.J."/>
            <person name="McEwan P."/>
            <person name="Bosak S."/>
            <person name="Kellis M."/>
            <person name="Volff J.-N."/>
            <person name="Guigo R."/>
            <person name="Zody M.C."/>
            <person name="Mesirov J."/>
            <person name="Lindblad-Toh K."/>
            <person name="Birren B."/>
            <person name="Nusbaum C."/>
            <person name="Kahn D."/>
            <person name="Robinson-Rechavi M."/>
            <person name="Laudet V."/>
            <person name="Schachter V."/>
            <person name="Quetier F."/>
            <person name="Saurin W."/>
            <person name="Scarpelli C."/>
            <person name="Wincker P."/>
            <person name="Lander E.S."/>
            <person name="Weissenbach J."/>
            <person name="Roest Crollius H."/>
        </authorList>
    </citation>
    <scope>NUCLEOTIDE SEQUENCE [LARGE SCALE GENOMIC DNA]</scope>
</reference>
<dbReference type="OrthoDB" id="9882660at2759"/>
<dbReference type="PANTHER" id="PTHR13999">
    <property type="entry name" value="INTERFERON INDUCIBLE TRANSMEMBRANE PROTEIN"/>
    <property type="match status" value="1"/>
</dbReference>
<comment type="caution">
    <text evidence="7">The sequence shown here is derived from an EMBL/GenBank/DDBJ whole genome shotgun (WGS) entry which is preliminary data.</text>
</comment>
<evidence type="ECO:0000256" key="4">
    <source>
        <dbReference type="ARBA" id="ARBA00022989"/>
    </source>
</evidence>
<comment type="subcellular location">
    <subcellularLocation>
        <location evidence="1">Membrane</location>
    </subcellularLocation>
</comment>
<evidence type="ECO:0000256" key="1">
    <source>
        <dbReference type="ARBA" id="ARBA00004370"/>
    </source>
</evidence>
<accession>Q4SYE8</accession>
<comment type="similarity">
    <text evidence="2">Belongs to the CD225/Dispanin family.</text>
</comment>
<dbReference type="InterPro" id="IPR051517">
    <property type="entry name" value="IFITM_antiviral_protein"/>
</dbReference>
<keyword evidence="3 6" id="KW-0812">Transmembrane</keyword>
<evidence type="ECO:0000313" key="7">
    <source>
        <dbReference type="EMBL" id="CAF94334.1"/>
    </source>
</evidence>
<protein>
    <submittedName>
        <fullName evidence="7">(spotted green pufferfish) hypothetical protein</fullName>
    </submittedName>
</protein>
<reference evidence="7" key="2">
    <citation type="submission" date="2004-02" db="EMBL/GenBank/DDBJ databases">
        <authorList>
            <consortium name="Genoscope"/>
            <consortium name="Whitehead Institute Centre for Genome Research"/>
        </authorList>
    </citation>
    <scope>NUCLEOTIDE SEQUENCE</scope>
</reference>
<feature type="transmembrane region" description="Helical" evidence="6">
    <location>
        <begin position="43"/>
        <end position="66"/>
    </location>
</feature>
<evidence type="ECO:0000256" key="6">
    <source>
        <dbReference type="SAM" id="Phobius"/>
    </source>
</evidence>
<dbReference type="AlphaFoldDB" id="Q4SYE8"/>
<dbReference type="PANTHER" id="PTHR13999:SF10">
    <property type="entry name" value="INTERFERON-INDUCED TRANSMEMBRANE PROTEIN 5"/>
    <property type="match status" value="1"/>
</dbReference>
<keyword evidence="4 6" id="KW-1133">Transmembrane helix</keyword>
<dbReference type="GO" id="GO:0005886">
    <property type="term" value="C:plasma membrane"/>
    <property type="evidence" value="ECO:0007669"/>
    <property type="project" value="TreeGrafter"/>
</dbReference>
<dbReference type="Pfam" id="PF04505">
    <property type="entry name" value="CD225"/>
    <property type="match status" value="1"/>
</dbReference>
<proteinExistence type="inferred from homology"/>
<organism evidence="7">
    <name type="scientific">Tetraodon nigroviridis</name>
    <name type="common">Spotted green pufferfish</name>
    <name type="synonym">Chelonodon nigroviridis</name>
    <dbReference type="NCBI Taxonomy" id="99883"/>
    <lineage>
        <taxon>Eukaryota</taxon>
        <taxon>Metazoa</taxon>
        <taxon>Chordata</taxon>
        <taxon>Craniata</taxon>
        <taxon>Vertebrata</taxon>
        <taxon>Euteleostomi</taxon>
        <taxon>Actinopterygii</taxon>
        <taxon>Neopterygii</taxon>
        <taxon>Teleostei</taxon>
        <taxon>Neoteleostei</taxon>
        <taxon>Acanthomorphata</taxon>
        <taxon>Eupercaria</taxon>
        <taxon>Tetraodontiformes</taxon>
        <taxon>Tetradontoidea</taxon>
        <taxon>Tetraodontidae</taxon>
        <taxon>Tetraodon</taxon>
    </lineage>
</organism>
<name>Q4SYE8_TETNG</name>
<evidence type="ECO:0000256" key="3">
    <source>
        <dbReference type="ARBA" id="ARBA00022692"/>
    </source>
</evidence>
<dbReference type="KEGG" id="tng:GSTEN00010367G001"/>
<keyword evidence="5 6" id="KW-0472">Membrane</keyword>
<dbReference type="EMBL" id="CAAE01012080">
    <property type="protein sequence ID" value="CAF94334.1"/>
    <property type="molecule type" value="Genomic_DNA"/>
</dbReference>
<evidence type="ECO:0000256" key="2">
    <source>
        <dbReference type="ARBA" id="ARBA00006843"/>
    </source>
</evidence>
<gene>
    <name evidence="7" type="ORF">GSTENG00010367001</name>
</gene>